<feature type="domain" description="Helicase C-terminal" evidence="6">
    <location>
        <begin position="230"/>
        <end position="374"/>
    </location>
</feature>
<dbReference type="SMART" id="SM00487">
    <property type="entry name" value="DEXDc"/>
    <property type="match status" value="1"/>
</dbReference>
<evidence type="ECO:0000256" key="1">
    <source>
        <dbReference type="ARBA" id="ARBA00022741"/>
    </source>
</evidence>
<evidence type="ECO:0000256" key="2">
    <source>
        <dbReference type="ARBA" id="ARBA00022801"/>
    </source>
</evidence>
<dbReference type="GO" id="GO:0003724">
    <property type="term" value="F:RNA helicase activity"/>
    <property type="evidence" value="ECO:0007669"/>
    <property type="project" value="TreeGrafter"/>
</dbReference>
<proteinExistence type="predicted"/>
<dbReference type="AlphaFoldDB" id="A0A3S0I7H8"/>
<accession>A0A3S0I7H8</accession>
<evidence type="ECO:0000259" key="5">
    <source>
        <dbReference type="PROSITE" id="PS51192"/>
    </source>
</evidence>
<sequence>MSELVQTEMKPFIQGVWEKEQFGQPTQVQASAIPLILDGKDVLAESPTGTGKTLAYLLPVLNKIDPDKKAIQVVILASSQELVMQILQEVQKWSEGSGIRSASFIGGANVKRQLEKLKKSPHIIAGTPGRLFELIKQKKVKMHEVKTIVLDEGDQLLTHEHLPTVQNIIRSALADRQVVLFSATLSKYVEKEAKDLMKDPEVIRIEKDETIQAGKVEHIYFIAEQREKLKLLEKVSRLSEAKVLVFIKDIGNLTVAGEKLAFNGIETALLHSDLNKDKRKNALKDFRTGKVNMLLATDVAARGLDIKGVTHVVHLDFPKDIEQYVHRSGRTGRFGADGTVISLVTEREERELKKFCRELNIPVERRVFFKGDIVSPEERR</sequence>
<gene>
    <name evidence="7" type="ORF">EKG37_15930</name>
</gene>
<dbReference type="InterPro" id="IPR014001">
    <property type="entry name" value="Helicase_ATP-bd"/>
</dbReference>
<dbReference type="InterPro" id="IPR044742">
    <property type="entry name" value="DEAD/DEAH_RhlB"/>
</dbReference>
<dbReference type="Pfam" id="PF00271">
    <property type="entry name" value="Helicase_C"/>
    <property type="match status" value="1"/>
</dbReference>
<dbReference type="InterPro" id="IPR011545">
    <property type="entry name" value="DEAD/DEAH_box_helicase_dom"/>
</dbReference>
<dbReference type="GO" id="GO:0016787">
    <property type="term" value="F:hydrolase activity"/>
    <property type="evidence" value="ECO:0007669"/>
    <property type="project" value="UniProtKB-KW"/>
</dbReference>
<dbReference type="GO" id="GO:0005840">
    <property type="term" value="C:ribosome"/>
    <property type="evidence" value="ECO:0007669"/>
    <property type="project" value="TreeGrafter"/>
</dbReference>
<evidence type="ECO:0000313" key="8">
    <source>
        <dbReference type="Proteomes" id="UP000271374"/>
    </source>
</evidence>
<dbReference type="GO" id="GO:0005524">
    <property type="term" value="F:ATP binding"/>
    <property type="evidence" value="ECO:0007669"/>
    <property type="project" value="UniProtKB-KW"/>
</dbReference>
<dbReference type="CDD" id="cd18787">
    <property type="entry name" value="SF2_C_DEAD"/>
    <property type="match status" value="1"/>
</dbReference>
<dbReference type="PANTHER" id="PTHR47963">
    <property type="entry name" value="DEAD-BOX ATP-DEPENDENT RNA HELICASE 47, MITOCHONDRIAL"/>
    <property type="match status" value="1"/>
</dbReference>
<evidence type="ECO:0000256" key="3">
    <source>
        <dbReference type="ARBA" id="ARBA00022806"/>
    </source>
</evidence>
<dbReference type="Proteomes" id="UP000271374">
    <property type="component" value="Unassembled WGS sequence"/>
</dbReference>
<dbReference type="PANTHER" id="PTHR47963:SF7">
    <property type="entry name" value="ATP-DEPENDENT RNA HELICASE YFML-RELATED"/>
    <property type="match status" value="1"/>
</dbReference>
<protein>
    <submittedName>
        <fullName evidence="7">DEAD/DEAH box helicase</fullName>
    </submittedName>
</protein>
<dbReference type="GO" id="GO:0033592">
    <property type="term" value="F:RNA strand annealing activity"/>
    <property type="evidence" value="ECO:0007669"/>
    <property type="project" value="TreeGrafter"/>
</dbReference>
<organism evidence="7 8">
    <name type="scientific">Bacillus yapensis</name>
    <dbReference type="NCBI Taxonomy" id="2492960"/>
    <lineage>
        <taxon>Bacteria</taxon>
        <taxon>Bacillati</taxon>
        <taxon>Bacillota</taxon>
        <taxon>Bacilli</taxon>
        <taxon>Bacillales</taxon>
        <taxon>Bacillaceae</taxon>
        <taxon>Bacillus</taxon>
    </lineage>
</organism>
<dbReference type="RefSeq" id="WP_126409801.1">
    <property type="nucleotide sequence ID" value="NZ_RXNT01000013.1"/>
</dbReference>
<dbReference type="Pfam" id="PF00270">
    <property type="entry name" value="DEAD"/>
    <property type="match status" value="1"/>
</dbReference>
<dbReference type="PROSITE" id="PS51194">
    <property type="entry name" value="HELICASE_CTER"/>
    <property type="match status" value="1"/>
</dbReference>
<dbReference type="PROSITE" id="PS51192">
    <property type="entry name" value="HELICASE_ATP_BIND_1"/>
    <property type="match status" value="1"/>
</dbReference>
<keyword evidence="8" id="KW-1185">Reference proteome</keyword>
<dbReference type="SMART" id="SM00490">
    <property type="entry name" value="HELICc"/>
    <property type="match status" value="1"/>
</dbReference>
<name>A0A3S0I7H8_9BACI</name>
<dbReference type="InterPro" id="IPR050547">
    <property type="entry name" value="DEAD_box_RNA_helicases"/>
</dbReference>
<evidence type="ECO:0000313" key="7">
    <source>
        <dbReference type="EMBL" id="RTR29220.1"/>
    </source>
</evidence>
<feature type="domain" description="Helicase ATP-binding" evidence="5">
    <location>
        <begin position="33"/>
        <end position="203"/>
    </location>
</feature>
<evidence type="ECO:0000256" key="4">
    <source>
        <dbReference type="ARBA" id="ARBA00022840"/>
    </source>
</evidence>
<evidence type="ECO:0000259" key="6">
    <source>
        <dbReference type="PROSITE" id="PS51194"/>
    </source>
</evidence>
<keyword evidence="1" id="KW-0547">Nucleotide-binding</keyword>
<dbReference type="GO" id="GO:0005829">
    <property type="term" value="C:cytosol"/>
    <property type="evidence" value="ECO:0007669"/>
    <property type="project" value="TreeGrafter"/>
</dbReference>
<dbReference type="OrthoDB" id="9805696at2"/>
<keyword evidence="4" id="KW-0067">ATP-binding</keyword>
<reference evidence="7 8" key="1">
    <citation type="submission" date="2018-12" db="EMBL/GenBank/DDBJ databases">
        <title>Bacillus yapensis draft genome sequence.</title>
        <authorList>
            <person name="Yu L."/>
            <person name="Xu X."/>
            <person name="Tang X."/>
        </authorList>
    </citation>
    <scope>NUCLEOTIDE SEQUENCE [LARGE SCALE GENOMIC DNA]</scope>
    <source>
        <strain evidence="7 8">XXST-01</strain>
    </source>
</reference>
<dbReference type="InterPro" id="IPR027417">
    <property type="entry name" value="P-loop_NTPase"/>
</dbReference>
<dbReference type="InterPro" id="IPR001650">
    <property type="entry name" value="Helicase_C-like"/>
</dbReference>
<keyword evidence="3 7" id="KW-0347">Helicase</keyword>
<keyword evidence="2" id="KW-0378">Hydrolase</keyword>
<comment type="caution">
    <text evidence="7">The sequence shown here is derived from an EMBL/GenBank/DDBJ whole genome shotgun (WGS) entry which is preliminary data.</text>
</comment>
<dbReference type="GO" id="GO:0009409">
    <property type="term" value="P:response to cold"/>
    <property type="evidence" value="ECO:0007669"/>
    <property type="project" value="TreeGrafter"/>
</dbReference>
<dbReference type="Gene3D" id="3.40.50.300">
    <property type="entry name" value="P-loop containing nucleotide triphosphate hydrolases"/>
    <property type="match status" value="2"/>
</dbReference>
<dbReference type="EMBL" id="RXNT01000013">
    <property type="protein sequence ID" value="RTR29220.1"/>
    <property type="molecule type" value="Genomic_DNA"/>
</dbReference>
<dbReference type="CDD" id="cd00268">
    <property type="entry name" value="DEADc"/>
    <property type="match status" value="1"/>
</dbReference>
<dbReference type="SUPFAM" id="SSF52540">
    <property type="entry name" value="P-loop containing nucleoside triphosphate hydrolases"/>
    <property type="match status" value="1"/>
</dbReference>